<dbReference type="PANTHER" id="PTHR42790:SF19">
    <property type="entry name" value="KYNURENINE_ALPHA-AMINOADIPATE AMINOTRANSFERASE, MITOCHONDRIAL"/>
    <property type="match status" value="1"/>
</dbReference>
<evidence type="ECO:0000256" key="3">
    <source>
        <dbReference type="ARBA" id="ARBA00022679"/>
    </source>
</evidence>
<keyword evidence="7" id="KW-1185">Reference proteome</keyword>
<dbReference type="InterPro" id="IPR004839">
    <property type="entry name" value="Aminotransferase_I/II_large"/>
</dbReference>
<dbReference type="InterPro" id="IPR015422">
    <property type="entry name" value="PyrdxlP-dep_Trfase_small"/>
</dbReference>
<accession>A0ABX9S9E5</accession>
<organism evidence="6 7">
    <name type="scientific">Paracoccus pantotrophus</name>
    <name type="common">Thiosphaera pantotropha</name>
    <dbReference type="NCBI Taxonomy" id="82367"/>
    <lineage>
        <taxon>Bacteria</taxon>
        <taxon>Pseudomonadati</taxon>
        <taxon>Pseudomonadota</taxon>
        <taxon>Alphaproteobacteria</taxon>
        <taxon>Rhodobacterales</taxon>
        <taxon>Paracoccaceae</taxon>
        <taxon>Paracoccus</taxon>
    </lineage>
</organism>
<evidence type="ECO:0000256" key="1">
    <source>
        <dbReference type="ARBA" id="ARBA00001933"/>
    </source>
</evidence>
<dbReference type="Pfam" id="PF00155">
    <property type="entry name" value="Aminotran_1_2"/>
    <property type="match status" value="1"/>
</dbReference>
<sequence length="420" mass="45057">MTLAPLAKNGHSRVMPDQTVPTMRPAFAPWLSRSNDVTSVFLAAGQVPDLVNLAGGLPEPSVWPVAELADLAAEAIRNHPDETLGYGPIPGLPALRDLIAARFSTEALRLSRENVLITTGGMQALELMGKVLLEPGGTVAAQSPAYLGALDAWMPHAPRYRPMRIEGNDFDPHAALAGAQFAYTVPNFSNPSGRLVALPERQALVAAAHATGTWLIEDDPYGALYYEGEPLPRLLELSAAERPGPYGGPVVYMGSLSKELAPGLRIGWVIAAPEMIVALATAKQGSDMCTSGLSQMLALRALQAGITDRIRPEVLAIYRARRDALCAALQAHLAGELDWQVPVGGMFVWATARDPRLDTDRLLHHAMAEGVCISPSSVFDPEGLDRRSLRLNFTLNPPERLEEGCRRLARAIRAALAEAG</sequence>
<name>A0ABX9S9E5_PARPN</name>
<keyword evidence="3" id="KW-0808">Transferase</keyword>
<gene>
    <name evidence="6" type="ORF">BDE18_3549</name>
</gene>
<dbReference type="InterPro" id="IPR050859">
    <property type="entry name" value="Class-I_PLP-dep_aminotransf"/>
</dbReference>
<dbReference type="EMBL" id="RBLI01000002">
    <property type="protein sequence ID" value="RKS44696.1"/>
    <property type="molecule type" value="Genomic_DNA"/>
</dbReference>
<protein>
    <submittedName>
        <fullName evidence="6">2-aminoadipate transaminase</fullName>
    </submittedName>
</protein>
<dbReference type="InterPro" id="IPR015424">
    <property type="entry name" value="PyrdxlP-dep_Trfase"/>
</dbReference>
<dbReference type="SUPFAM" id="SSF53383">
    <property type="entry name" value="PLP-dependent transferases"/>
    <property type="match status" value="1"/>
</dbReference>
<evidence type="ECO:0000313" key="6">
    <source>
        <dbReference type="EMBL" id="RKS44696.1"/>
    </source>
</evidence>
<dbReference type="Gene3D" id="3.90.1150.10">
    <property type="entry name" value="Aspartate Aminotransferase, domain 1"/>
    <property type="match status" value="1"/>
</dbReference>
<dbReference type="Proteomes" id="UP000273626">
    <property type="component" value="Unassembled WGS sequence"/>
</dbReference>
<evidence type="ECO:0000313" key="7">
    <source>
        <dbReference type="Proteomes" id="UP000273626"/>
    </source>
</evidence>
<dbReference type="CDD" id="cd00609">
    <property type="entry name" value="AAT_like"/>
    <property type="match status" value="1"/>
</dbReference>
<comment type="cofactor">
    <cofactor evidence="1">
        <name>pyridoxal 5'-phosphate</name>
        <dbReference type="ChEBI" id="CHEBI:597326"/>
    </cofactor>
</comment>
<comment type="caution">
    <text evidence="6">The sequence shown here is derived from an EMBL/GenBank/DDBJ whole genome shotgun (WGS) entry which is preliminary data.</text>
</comment>
<dbReference type="Gene3D" id="3.40.640.10">
    <property type="entry name" value="Type I PLP-dependent aspartate aminotransferase-like (Major domain)"/>
    <property type="match status" value="1"/>
</dbReference>
<proteinExistence type="predicted"/>
<evidence type="ECO:0000256" key="4">
    <source>
        <dbReference type="ARBA" id="ARBA00022898"/>
    </source>
</evidence>
<evidence type="ECO:0000256" key="2">
    <source>
        <dbReference type="ARBA" id="ARBA00022576"/>
    </source>
</evidence>
<keyword evidence="4" id="KW-0663">Pyridoxal phosphate</keyword>
<evidence type="ECO:0000259" key="5">
    <source>
        <dbReference type="Pfam" id="PF00155"/>
    </source>
</evidence>
<dbReference type="InterPro" id="IPR015421">
    <property type="entry name" value="PyrdxlP-dep_Trfase_major"/>
</dbReference>
<dbReference type="PANTHER" id="PTHR42790">
    <property type="entry name" value="AMINOTRANSFERASE"/>
    <property type="match status" value="1"/>
</dbReference>
<feature type="domain" description="Aminotransferase class I/classII large" evidence="5">
    <location>
        <begin position="73"/>
        <end position="408"/>
    </location>
</feature>
<reference evidence="6" key="1">
    <citation type="submission" date="2018-10" db="EMBL/GenBank/DDBJ databases">
        <title>Genomic Encyclopedia of Archaeal and Bacterial Type Strains, Phase II (KMG-II): from individual species to whole genera.</title>
        <authorList>
            <person name="Goeker M."/>
        </authorList>
    </citation>
    <scope>NUCLEOTIDE SEQUENCE [LARGE SCALE GENOMIC DNA]</scope>
    <source>
        <strain evidence="6">DSM 2944</strain>
    </source>
</reference>
<keyword evidence="2" id="KW-0032">Aminotransferase</keyword>